<dbReference type="EMBL" id="JAXOVC010000015">
    <property type="protein sequence ID" value="KAK4493673.1"/>
    <property type="molecule type" value="Genomic_DNA"/>
</dbReference>
<sequence>MPRDGSGHSHNAEEAGEHLTHGTPAGNEQPTSSGVDRSSKAAPPPEQEAGEGLKNEDGSIASSGQGSIGLTGGSGKGPIKSTVDEQAEKLSK</sequence>
<dbReference type="Proteomes" id="UP001305779">
    <property type="component" value="Unassembled WGS sequence"/>
</dbReference>
<proteinExistence type="predicted"/>
<accession>A0ABR0DXD9</accession>
<comment type="caution">
    <text evidence="2">The sequence shown here is derived from an EMBL/GenBank/DDBJ whole genome shotgun (WGS) entry which is preliminary data.</text>
</comment>
<feature type="compositionally biased region" description="Basic and acidic residues" evidence="1">
    <location>
        <begin position="82"/>
        <end position="92"/>
    </location>
</feature>
<reference evidence="2 3" key="1">
    <citation type="journal article" date="2023" name="G3 (Bethesda)">
        <title>A chromosome-level genome assembly of Zasmidium syzygii isolated from banana leaves.</title>
        <authorList>
            <person name="van Westerhoven A.C."/>
            <person name="Mehrabi R."/>
            <person name="Talebi R."/>
            <person name="Steentjes M.B.F."/>
            <person name="Corcolon B."/>
            <person name="Chong P.A."/>
            <person name="Kema G.H.J."/>
            <person name="Seidl M.F."/>
        </authorList>
    </citation>
    <scope>NUCLEOTIDE SEQUENCE [LARGE SCALE GENOMIC DNA]</scope>
    <source>
        <strain evidence="2 3">P124</strain>
    </source>
</reference>
<organism evidence="2 3">
    <name type="scientific">Zasmidium cellare</name>
    <name type="common">Wine cellar mold</name>
    <name type="synonym">Racodium cellare</name>
    <dbReference type="NCBI Taxonomy" id="395010"/>
    <lineage>
        <taxon>Eukaryota</taxon>
        <taxon>Fungi</taxon>
        <taxon>Dikarya</taxon>
        <taxon>Ascomycota</taxon>
        <taxon>Pezizomycotina</taxon>
        <taxon>Dothideomycetes</taxon>
        <taxon>Dothideomycetidae</taxon>
        <taxon>Mycosphaerellales</taxon>
        <taxon>Mycosphaerellaceae</taxon>
        <taxon>Zasmidium</taxon>
    </lineage>
</organism>
<evidence type="ECO:0000313" key="3">
    <source>
        <dbReference type="Proteomes" id="UP001305779"/>
    </source>
</evidence>
<evidence type="ECO:0000256" key="1">
    <source>
        <dbReference type="SAM" id="MobiDB-lite"/>
    </source>
</evidence>
<feature type="region of interest" description="Disordered" evidence="1">
    <location>
        <begin position="1"/>
        <end position="92"/>
    </location>
</feature>
<evidence type="ECO:0008006" key="4">
    <source>
        <dbReference type="Google" id="ProtNLM"/>
    </source>
</evidence>
<protein>
    <recommendedName>
        <fullName evidence="4">Dehydrin</fullName>
    </recommendedName>
</protein>
<name>A0ABR0DXD9_ZASCE</name>
<gene>
    <name evidence="2" type="ORF">PRZ48_014858</name>
</gene>
<feature type="compositionally biased region" description="Polar residues" evidence="1">
    <location>
        <begin position="26"/>
        <end position="36"/>
    </location>
</feature>
<evidence type="ECO:0000313" key="2">
    <source>
        <dbReference type="EMBL" id="KAK4493673.1"/>
    </source>
</evidence>
<feature type="compositionally biased region" description="Gly residues" evidence="1">
    <location>
        <begin position="66"/>
        <end position="76"/>
    </location>
</feature>
<feature type="compositionally biased region" description="Basic and acidic residues" evidence="1">
    <location>
        <begin position="1"/>
        <end position="20"/>
    </location>
</feature>
<keyword evidence="3" id="KW-1185">Reference proteome</keyword>